<comment type="caution">
    <text evidence="2">The sequence shown here is derived from an EMBL/GenBank/DDBJ whole genome shotgun (WGS) entry which is preliminary data.</text>
</comment>
<dbReference type="Proteomes" id="UP000613177">
    <property type="component" value="Unassembled WGS sequence"/>
</dbReference>
<dbReference type="InterPro" id="IPR050135">
    <property type="entry name" value="dGTPase-like"/>
</dbReference>
<proteinExistence type="predicted"/>
<evidence type="ECO:0000313" key="3">
    <source>
        <dbReference type="Proteomes" id="UP000613177"/>
    </source>
</evidence>
<dbReference type="GO" id="GO:0005634">
    <property type="term" value="C:nucleus"/>
    <property type="evidence" value="ECO:0007669"/>
    <property type="project" value="TreeGrafter"/>
</dbReference>
<evidence type="ECO:0000313" key="2">
    <source>
        <dbReference type="EMBL" id="KAG2235208.1"/>
    </source>
</evidence>
<evidence type="ECO:0000259" key="1">
    <source>
        <dbReference type="PROSITE" id="PS51831"/>
    </source>
</evidence>
<dbReference type="Pfam" id="PF01966">
    <property type="entry name" value="HD"/>
    <property type="match status" value="1"/>
</dbReference>
<dbReference type="SMART" id="SM00471">
    <property type="entry name" value="HDc"/>
    <property type="match status" value="1"/>
</dbReference>
<dbReference type="EMBL" id="JAEPRE010000037">
    <property type="protein sequence ID" value="KAG2235208.1"/>
    <property type="molecule type" value="Genomic_DNA"/>
</dbReference>
<accession>A0A8H7W099</accession>
<sequence>MAVNGIVNTYEDTSFQKKHSGSFYDGHKIINDPIHVCIIIYLFLKKKNDFTVEFIDTVQFQRLRDLKQLGPLYFVFPGASHNRFEHSIGVSHLSGTLVERFAREQPELKITEDEVKCVKLAGLCHDLGHGPFSHVFDNAFMPLARPGLNWSHEQASEMMLEYLIDDNNIDMESSEINFIKDLIAGEPRSKSRYQDRNFLFDIVANKKNSVDVDKFDYIERDAYNLGLRSSYDAKRLLVYSRVVNNEICYHQKEVYNIYEMFHTRYSLFKQIYTHRVGKAIELMIVDAFLAANNYLKIADSVNNPEDYLFMTDDIIRSIEKSKCAELQESRRIIKDIRTRNLYKFVDEFLVPPELESRLNKDTITSQDIANYQCDNAKLSEQDIIVTFTKINYSMNESNPVDSIRFFSKYNDRESFNISKKKVSYMIPSKFQDINIRIFTRDSSKMQSVQKAFRKYLSHITRTDLHSDPVVSVPGDYQVLINSAKRSRYSADISD</sequence>
<feature type="domain" description="HD" evidence="1">
    <location>
        <begin position="83"/>
        <end position="218"/>
    </location>
</feature>
<dbReference type="Gene3D" id="3.30.70.2760">
    <property type="match status" value="1"/>
</dbReference>
<keyword evidence="3" id="KW-1185">Reference proteome</keyword>
<dbReference type="AlphaFoldDB" id="A0A8H7W099"/>
<dbReference type="PROSITE" id="PS51831">
    <property type="entry name" value="HD"/>
    <property type="match status" value="1"/>
</dbReference>
<dbReference type="InterPro" id="IPR006674">
    <property type="entry name" value="HD_domain"/>
</dbReference>
<dbReference type="FunFam" id="1.10.3210.10:FF:000030">
    <property type="entry name" value="Deoxynucleoside triphosphate triphosphohydrolase SAMHD1 homolog"/>
    <property type="match status" value="1"/>
</dbReference>
<organism evidence="2 3">
    <name type="scientific">Thamnidium elegans</name>
    <dbReference type="NCBI Taxonomy" id="101142"/>
    <lineage>
        <taxon>Eukaryota</taxon>
        <taxon>Fungi</taxon>
        <taxon>Fungi incertae sedis</taxon>
        <taxon>Mucoromycota</taxon>
        <taxon>Mucoromycotina</taxon>
        <taxon>Mucoromycetes</taxon>
        <taxon>Mucorales</taxon>
        <taxon>Mucorineae</taxon>
        <taxon>Mucoraceae</taxon>
        <taxon>Thamnidium</taxon>
    </lineage>
</organism>
<dbReference type="CDD" id="cd00077">
    <property type="entry name" value="HDc"/>
    <property type="match status" value="1"/>
</dbReference>
<reference evidence="2" key="1">
    <citation type="submission" date="2021-01" db="EMBL/GenBank/DDBJ databases">
        <title>Metabolic potential, ecology and presence of endohyphal bacteria is reflected in genomic diversity of Mucoromycotina.</title>
        <authorList>
            <person name="Muszewska A."/>
            <person name="Okrasinska A."/>
            <person name="Steczkiewicz K."/>
            <person name="Drgas O."/>
            <person name="Orlowska M."/>
            <person name="Perlinska-Lenart U."/>
            <person name="Aleksandrzak-Piekarczyk T."/>
            <person name="Szatraj K."/>
            <person name="Zielenkiewicz U."/>
            <person name="Pilsyk S."/>
            <person name="Malc E."/>
            <person name="Mieczkowski P."/>
            <person name="Kruszewska J.S."/>
            <person name="Biernat P."/>
            <person name="Pawlowska J."/>
        </authorList>
    </citation>
    <scope>NUCLEOTIDE SEQUENCE</scope>
    <source>
        <strain evidence="2">WA0000018081</strain>
    </source>
</reference>
<dbReference type="PANTHER" id="PTHR11373:SF4">
    <property type="entry name" value="DEOXYNUCLEOSIDE TRIPHOSPHATE TRIPHOSPHOHYDROLASE SAMHD1"/>
    <property type="match status" value="1"/>
</dbReference>
<dbReference type="Pfam" id="PF19276">
    <property type="entry name" value="HD_assoc_2"/>
    <property type="match status" value="1"/>
</dbReference>
<dbReference type="SUPFAM" id="SSF109604">
    <property type="entry name" value="HD-domain/PDEase-like"/>
    <property type="match status" value="1"/>
</dbReference>
<dbReference type="InterPro" id="IPR045509">
    <property type="entry name" value="HD_assoc_2"/>
</dbReference>
<dbReference type="GO" id="GO:0008832">
    <property type="term" value="F:dGTPase activity"/>
    <property type="evidence" value="ECO:0007669"/>
    <property type="project" value="TreeGrafter"/>
</dbReference>
<gene>
    <name evidence="2" type="ORF">INT48_003552</name>
</gene>
<name>A0A8H7W099_9FUNG</name>
<dbReference type="GO" id="GO:0006203">
    <property type="term" value="P:dGTP catabolic process"/>
    <property type="evidence" value="ECO:0007669"/>
    <property type="project" value="TreeGrafter"/>
</dbReference>
<dbReference type="PANTHER" id="PTHR11373">
    <property type="entry name" value="DEOXYNUCLEOSIDE TRIPHOSPHATE TRIPHOSPHOHYDROLASE"/>
    <property type="match status" value="1"/>
</dbReference>
<dbReference type="Gene3D" id="1.10.3210.10">
    <property type="entry name" value="Hypothetical protein af1432"/>
    <property type="match status" value="1"/>
</dbReference>
<dbReference type="InterPro" id="IPR003607">
    <property type="entry name" value="HD/PDEase_dom"/>
</dbReference>
<protein>
    <recommendedName>
        <fullName evidence="1">HD domain-containing protein</fullName>
    </recommendedName>
</protein>